<keyword evidence="2" id="KW-0472">Membrane</keyword>
<dbReference type="OrthoDB" id="5429716at2759"/>
<proteinExistence type="predicted"/>
<dbReference type="AlphaFoldDB" id="A0A1L9TAE8"/>
<dbReference type="EMBL" id="KV878590">
    <property type="protein sequence ID" value="OJJ56408.1"/>
    <property type="molecule type" value="Genomic_DNA"/>
</dbReference>
<feature type="compositionally biased region" description="Polar residues" evidence="1">
    <location>
        <begin position="289"/>
        <end position="298"/>
    </location>
</feature>
<evidence type="ECO:0000313" key="3">
    <source>
        <dbReference type="EMBL" id="OJJ56408.1"/>
    </source>
</evidence>
<organism evidence="3 4">
    <name type="scientific">Aspergillus sydowii CBS 593.65</name>
    <dbReference type="NCBI Taxonomy" id="1036612"/>
    <lineage>
        <taxon>Eukaryota</taxon>
        <taxon>Fungi</taxon>
        <taxon>Dikarya</taxon>
        <taxon>Ascomycota</taxon>
        <taxon>Pezizomycotina</taxon>
        <taxon>Eurotiomycetes</taxon>
        <taxon>Eurotiomycetidae</taxon>
        <taxon>Eurotiales</taxon>
        <taxon>Aspergillaceae</taxon>
        <taxon>Aspergillus</taxon>
        <taxon>Aspergillus subgen. Nidulantes</taxon>
    </lineage>
</organism>
<evidence type="ECO:0000256" key="2">
    <source>
        <dbReference type="SAM" id="Phobius"/>
    </source>
</evidence>
<evidence type="ECO:0000313" key="4">
    <source>
        <dbReference type="Proteomes" id="UP000184356"/>
    </source>
</evidence>
<evidence type="ECO:0000256" key="1">
    <source>
        <dbReference type="SAM" id="MobiDB-lite"/>
    </source>
</evidence>
<keyword evidence="2" id="KW-0812">Transmembrane</keyword>
<reference evidence="4" key="1">
    <citation type="journal article" date="2017" name="Genome Biol.">
        <title>Comparative genomics reveals high biological diversity and specific adaptations in the industrially and medically important fungal genus Aspergillus.</title>
        <authorList>
            <person name="de Vries R.P."/>
            <person name="Riley R."/>
            <person name="Wiebenga A."/>
            <person name="Aguilar-Osorio G."/>
            <person name="Amillis S."/>
            <person name="Uchima C.A."/>
            <person name="Anderluh G."/>
            <person name="Asadollahi M."/>
            <person name="Askin M."/>
            <person name="Barry K."/>
            <person name="Battaglia E."/>
            <person name="Bayram O."/>
            <person name="Benocci T."/>
            <person name="Braus-Stromeyer S.A."/>
            <person name="Caldana C."/>
            <person name="Canovas D."/>
            <person name="Cerqueira G.C."/>
            <person name="Chen F."/>
            <person name="Chen W."/>
            <person name="Choi C."/>
            <person name="Clum A."/>
            <person name="Dos Santos R.A."/>
            <person name="Damasio A.R."/>
            <person name="Diallinas G."/>
            <person name="Emri T."/>
            <person name="Fekete E."/>
            <person name="Flipphi M."/>
            <person name="Freyberg S."/>
            <person name="Gallo A."/>
            <person name="Gournas C."/>
            <person name="Habgood R."/>
            <person name="Hainaut M."/>
            <person name="Harispe M.L."/>
            <person name="Henrissat B."/>
            <person name="Hilden K.S."/>
            <person name="Hope R."/>
            <person name="Hossain A."/>
            <person name="Karabika E."/>
            <person name="Karaffa L."/>
            <person name="Karanyi Z."/>
            <person name="Krasevec N."/>
            <person name="Kuo A."/>
            <person name="Kusch H."/>
            <person name="LaButti K."/>
            <person name="Lagendijk E.L."/>
            <person name="Lapidus A."/>
            <person name="Levasseur A."/>
            <person name="Lindquist E."/>
            <person name="Lipzen A."/>
            <person name="Logrieco A.F."/>
            <person name="MacCabe A."/>
            <person name="Maekelae M.R."/>
            <person name="Malavazi I."/>
            <person name="Melin P."/>
            <person name="Meyer V."/>
            <person name="Mielnichuk N."/>
            <person name="Miskei M."/>
            <person name="Molnar A.P."/>
            <person name="Mule G."/>
            <person name="Ngan C.Y."/>
            <person name="Orejas M."/>
            <person name="Orosz E."/>
            <person name="Ouedraogo J.P."/>
            <person name="Overkamp K.M."/>
            <person name="Park H.-S."/>
            <person name="Perrone G."/>
            <person name="Piumi F."/>
            <person name="Punt P.J."/>
            <person name="Ram A.F."/>
            <person name="Ramon A."/>
            <person name="Rauscher S."/>
            <person name="Record E."/>
            <person name="Riano-Pachon D.M."/>
            <person name="Robert V."/>
            <person name="Roehrig J."/>
            <person name="Ruller R."/>
            <person name="Salamov A."/>
            <person name="Salih N.S."/>
            <person name="Samson R.A."/>
            <person name="Sandor E."/>
            <person name="Sanguinetti M."/>
            <person name="Schuetze T."/>
            <person name="Sepcic K."/>
            <person name="Shelest E."/>
            <person name="Sherlock G."/>
            <person name="Sophianopoulou V."/>
            <person name="Squina F.M."/>
            <person name="Sun H."/>
            <person name="Susca A."/>
            <person name="Todd R.B."/>
            <person name="Tsang A."/>
            <person name="Unkles S.E."/>
            <person name="van de Wiele N."/>
            <person name="van Rossen-Uffink D."/>
            <person name="Oliveira J.V."/>
            <person name="Vesth T.C."/>
            <person name="Visser J."/>
            <person name="Yu J.-H."/>
            <person name="Zhou M."/>
            <person name="Andersen M.R."/>
            <person name="Archer D.B."/>
            <person name="Baker S.E."/>
            <person name="Benoit I."/>
            <person name="Brakhage A.A."/>
            <person name="Braus G.H."/>
            <person name="Fischer R."/>
            <person name="Frisvad J.C."/>
            <person name="Goldman G.H."/>
            <person name="Houbraken J."/>
            <person name="Oakley B."/>
            <person name="Pocsi I."/>
            <person name="Scazzocchio C."/>
            <person name="Seiboth B."/>
            <person name="vanKuyk P.A."/>
            <person name="Wortman J."/>
            <person name="Dyer P.S."/>
            <person name="Grigoriev I.V."/>
        </authorList>
    </citation>
    <scope>NUCLEOTIDE SEQUENCE [LARGE SCALE GENOMIC DNA]</scope>
    <source>
        <strain evidence="4">CBS 593.65</strain>
    </source>
</reference>
<feature type="transmembrane region" description="Helical" evidence="2">
    <location>
        <begin position="312"/>
        <end position="332"/>
    </location>
</feature>
<protein>
    <submittedName>
        <fullName evidence="3">Uncharacterized protein</fullName>
    </submittedName>
</protein>
<accession>A0A1L9TAE8</accession>
<sequence>MNGMNASVLAGWYTFSNLGPITTTFTPAPRCTAPDRIAVGYVNPTGGNLVPKFAAQCTSEFNYYSNCMPTTTPASTTTSPAVTGMTVDEVEEYLSTLIDWTGYGVYYSPGLDCPSGWETIGMAARDASSTLTSSGILSPATTTTVTRYTTGNMYYYGYEDPASVMKDILEPQQTMALCCPNGMTADSSGYCYSVVKDYTPTYGCEVYTAMNYEHGTSTYTYTDRSRGETRVATYDAITATHLTTETYTTSLEGEDQTYYSGIHYAPVITLLHHGSDLQAATTAAAATDGSDSSETPSNAAGRLGVRPSAWDGIGSVVAIWAAAMVLGAAMIMPW</sequence>
<gene>
    <name evidence="3" type="ORF">ASPSYDRAFT_91668</name>
</gene>
<dbReference type="GeneID" id="63768599"/>
<dbReference type="VEuPathDB" id="FungiDB:ASPSYDRAFT_91668"/>
<feature type="region of interest" description="Disordered" evidence="1">
    <location>
        <begin position="285"/>
        <end position="304"/>
    </location>
</feature>
<keyword evidence="2" id="KW-1133">Transmembrane helix</keyword>
<dbReference type="RefSeq" id="XP_040700214.1">
    <property type="nucleotide sequence ID" value="XM_040852526.1"/>
</dbReference>
<keyword evidence="4" id="KW-1185">Reference proteome</keyword>
<name>A0A1L9TAE8_9EURO</name>
<dbReference type="Proteomes" id="UP000184356">
    <property type="component" value="Unassembled WGS sequence"/>
</dbReference>